<feature type="domain" description="Poly(A) polymerase nucleotidyltransferase" evidence="4">
    <location>
        <begin position="2"/>
        <end position="66"/>
    </location>
</feature>
<proteinExistence type="predicted"/>
<dbReference type="Proteomes" id="UP000187406">
    <property type="component" value="Unassembled WGS sequence"/>
</dbReference>
<feature type="domain" description="Poly(A) polymerase nucleotidyltransferase" evidence="4">
    <location>
        <begin position="67"/>
        <end position="99"/>
    </location>
</feature>
<reference evidence="6" key="1">
    <citation type="submission" date="2016-04" db="EMBL/GenBank/DDBJ databases">
        <title>Cephalotus genome sequencing.</title>
        <authorList>
            <person name="Fukushima K."/>
            <person name="Hasebe M."/>
            <person name="Fang X."/>
        </authorList>
    </citation>
    <scope>NUCLEOTIDE SEQUENCE [LARGE SCALE GENOMIC DNA]</scope>
    <source>
        <strain evidence="6">cv. St1</strain>
    </source>
</reference>
<feature type="non-terminal residue" evidence="5">
    <location>
        <position position="1"/>
    </location>
</feature>
<dbReference type="PANTHER" id="PTHR10682">
    <property type="entry name" value="POLY A POLYMERASE"/>
    <property type="match status" value="1"/>
</dbReference>
<dbReference type="InterPro" id="IPR011068">
    <property type="entry name" value="NuclTrfase_I-like_C"/>
</dbReference>
<sequence length="203" mass="23266">QQVLGRLDQLAKDWVKSVTKNKGGFSDEEIKEANLKIFTFGSYRLGVHGAGADIVTLCVGPRHVTRHVPVIKFKFNGVSVDLLYARLPLSYIPEDLDIRHGLQFHPHPGEFSGKSRPFHFFYLMGLRRKQGKEGEPFDIRNTIGEFEQSVPRMCINVCHTLGRDIPHFVFPNGVQKELLAKRREKLMTSMLQKIEKIIDFYNS</sequence>
<evidence type="ECO:0000313" key="5">
    <source>
        <dbReference type="EMBL" id="GAV70940.1"/>
    </source>
</evidence>
<dbReference type="GO" id="GO:0031123">
    <property type="term" value="P:RNA 3'-end processing"/>
    <property type="evidence" value="ECO:0007669"/>
    <property type="project" value="InterPro"/>
</dbReference>
<dbReference type="GO" id="GO:0003723">
    <property type="term" value="F:RNA binding"/>
    <property type="evidence" value="ECO:0007669"/>
    <property type="project" value="InterPro"/>
</dbReference>
<accession>A0A1Q3BSJ3</accession>
<dbReference type="InParanoid" id="A0A1Q3BSJ3"/>
<protein>
    <submittedName>
        <fullName evidence="5">NTP_transf_2 domain-containing protein</fullName>
    </submittedName>
</protein>
<evidence type="ECO:0000256" key="2">
    <source>
        <dbReference type="ARBA" id="ARBA00022741"/>
    </source>
</evidence>
<evidence type="ECO:0000256" key="1">
    <source>
        <dbReference type="ARBA" id="ARBA00022679"/>
    </source>
</evidence>
<dbReference type="PANTHER" id="PTHR10682:SF10">
    <property type="entry name" value="POLYNUCLEOTIDE ADENYLYLTRANSFERASE"/>
    <property type="match status" value="1"/>
</dbReference>
<evidence type="ECO:0000256" key="3">
    <source>
        <dbReference type="ARBA" id="ARBA00022840"/>
    </source>
</evidence>
<name>A0A1Q3BSJ3_CEPFO</name>
<dbReference type="OrthoDB" id="412748at2759"/>
<dbReference type="STRING" id="3775.A0A1Q3BSJ3"/>
<keyword evidence="2" id="KW-0547">Nucleotide-binding</keyword>
<dbReference type="EMBL" id="BDDD01000854">
    <property type="protein sequence ID" value="GAV70940.1"/>
    <property type="molecule type" value="Genomic_DNA"/>
</dbReference>
<keyword evidence="1" id="KW-0808">Transferase</keyword>
<evidence type="ECO:0000313" key="6">
    <source>
        <dbReference type="Proteomes" id="UP000187406"/>
    </source>
</evidence>
<dbReference type="GO" id="GO:0005634">
    <property type="term" value="C:nucleus"/>
    <property type="evidence" value="ECO:0007669"/>
    <property type="project" value="TreeGrafter"/>
</dbReference>
<keyword evidence="3" id="KW-0067">ATP-binding</keyword>
<organism evidence="5 6">
    <name type="scientific">Cephalotus follicularis</name>
    <name type="common">Albany pitcher plant</name>
    <dbReference type="NCBI Taxonomy" id="3775"/>
    <lineage>
        <taxon>Eukaryota</taxon>
        <taxon>Viridiplantae</taxon>
        <taxon>Streptophyta</taxon>
        <taxon>Embryophyta</taxon>
        <taxon>Tracheophyta</taxon>
        <taxon>Spermatophyta</taxon>
        <taxon>Magnoliopsida</taxon>
        <taxon>eudicotyledons</taxon>
        <taxon>Gunneridae</taxon>
        <taxon>Pentapetalae</taxon>
        <taxon>rosids</taxon>
        <taxon>fabids</taxon>
        <taxon>Oxalidales</taxon>
        <taxon>Cephalotaceae</taxon>
        <taxon>Cephalotus</taxon>
    </lineage>
</organism>
<dbReference type="AlphaFoldDB" id="A0A1Q3BSJ3"/>
<keyword evidence="6" id="KW-1185">Reference proteome</keyword>
<dbReference type="SUPFAM" id="SSF81301">
    <property type="entry name" value="Nucleotidyltransferase"/>
    <property type="match status" value="1"/>
</dbReference>
<comment type="caution">
    <text evidence="5">The sequence shown here is derived from an EMBL/GenBank/DDBJ whole genome shotgun (WGS) entry which is preliminary data.</text>
</comment>
<dbReference type="SUPFAM" id="SSF55003">
    <property type="entry name" value="PAP/Archaeal CCA-adding enzyme, C-terminal domain"/>
    <property type="match status" value="1"/>
</dbReference>
<gene>
    <name evidence="5" type="ORF">CFOL_v3_14437</name>
</gene>
<dbReference type="Gene3D" id="3.30.460.10">
    <property type="entry name" value="Beta Polymerase, domain 2"/>
    <property type="match status" value="2"/>
</dbReference>
<evidence type="ECO:0000259" key="4">
    <source>
        <dbReference type="Pfam" id="PF20750"/>
    </source>
</evidence>
<dbReference type="GO" id="GO:0005524">
    <property type="term" value="F:ATP binding"/>
    <property type="evidence" value="ECO:0007669"/>
    <property type="project" value="UniProtKB-KW"/>
</dbReference>
<dbReference type="InterPro" id="IPR043519">
    <property type="entry name" value="NT_sf"/>
</dbReference>
<dbReference type="Pfam" id="PF20750">
    <property type="entry name" value="PAP_NTPase"/>
    <property type="match status" value="2"/>
</dbReference>
<dbReference type="GO" id="GO:1990817">
    <property type="term" value="F:poly(A) RNA polymerase activity"/>
    <property type="evidence" value="ECO:0007669"/>
    <property type="project" value="TreeGrafter"/>
</dbReference>
<dbReference type="InterPro" id="IPR048840">
    <property type="entry name" value="PolA_pol_NTPase"/>
</dbReference>